<feature type="region of interest" description="Disordered" evidence="1">
    <location>
        <begin position="1"/>
        <end position="62"/>
    </location>
</feature>
<feature type="region of interest" description="Disordered" evidence="1">
    <location>
        <begin position="74"/>
        <end position="103"/>
    </location>
</feature>
<evidence type="ECO:0000313" key="2">
    <source>
        <dbReference type="EMBL" id="KAB8298661.1"/>
    </source>
</evidence>
<keyword evidence="3" id="KW-1185">Reference proteome</keyword>
<dbReference type="Proteomes" id="UP000326757">
    <property type="component" value="Unassembled WGS sequence"/>
</dbReference>
<feature type="compositionally biased region" description="Polar residues" evidence="1">
    <location>
        <begin position="44"/>
        <end position="58"/>
    </location>
</feature>
<dbReference type="AlphaFoldDB" id="A0A5N6K867"/>
<dbReference type="EMBL" id="VIGI01000006">
    <property type="protein sequence ID" value="KAB8298661.1"/>
    <property type="molecule type" value="Genomic_DNA"/>
</dbReference>
<reference evidence="2 3" key="1">
    <citation type="submission" date="2019-06" db="EMBL/GenBank/DDBJ databases">
        <title>Genome Sequence of the Brown Rot Fungal Pathogen Monilinia laxa.</title>
        <authorList>
            <person name="De Miccolis Angelini R.M."/>
            <person name="Landi L."/>
            <person name="Abate D."/>
            <person name="Pollastro S."/>
            <person name="Romanazzi G."/>
            <person name="Faretra F."/>
        </authorList>
    </citation>
    <scope>NUCLEOTIDE SEQUENCE [LARGE SCALE GENOMIC DNA]</scope>
    <source>
        <strain evidence="2 3">Mlax316</strain>
    </source>
</reference>
<feature type="compositionally biased region" description="Polar residues" evidence="1">
    <location>
        <begin position="74"/>
        <end position="93"/>
    </location>
</feature>
<evidence type="ECO:0000313" key="3">
    <source>
        <dbReference type="Proteomes" id="UP000326757"/>
    </source>
</evidence>
<organism evidence="2 3">
    <name type="scientific">Monilinia laxa</name>
    <name type="common">Brown rot fungus</name>
    <name type="synonym">Sclerotinia laxa</name>
    <dbReference type="NCBI Taxonomy" id="61186"/>
    <lineage>
        <taxon>Eukaryota</taxon>
        <taxon>Fungi</taxon>
        <taxon>Dikarya</taxon>
        <taxon>Ascomycota</taxon>
        <taxon>Pezizomycotina</taxon>
        <taxon>Leotiomycetes</taxon>
        <taxon>Helotiales</taxon>
        <taxon>Sclerotiniaceae</taxon>
        <taxon>Monilinia</taxon>
    </lineage>
</organism>
<evidence type="ECO:0000256" key="1">
    <source>
        <dbReference type="SAM" id="MobiDB-lite"/>
    </source>
</evidence>
<name>A0A5N6K867_MONLA</name>
<accession>A0A5N6K867</accession>
<proteinExistence type="predicted"/>
<protein>
    <submittedName>
        <fullName evidence="2">Uncharacterized protein</fullName>
    </submittedName>
</protein>
<comment type="caution">
    <text evidence="2">The sequence shown here is derived from an EMBL/GenBank/DDBJ whole genome shotgun (WGS) entry which is preliminary data.</text>
</comment>
<sequence length="354" mass="40272">MKQSDIEMISTEPDIINSPRKVDSKGDSPLAETGRKSSIELCDSDSSFTSKNPQSNIPVQRMADPSTAVVISSINFQRSQNNPGTKRSRSPSPFSADPQGSPLKKQMFTMPIKPWIKNEHLFKKVQEKLAFYGLGPYDVPVLSDRWLPFNVQAKILTLTQNVLEEALFEFLYEIWPEVCVENGWEEMGEAELNELATAMIAGMQTHKDDIKEVIDHENSQISDSLSDLLEKIGQIRHCAVHRTKKIPVIMVEYMVRDASYITMYLKDIERTKILDNLCRPLEPLPFNLQARFGDKLQVKVERKLQKTSVEIDKIKEALRVEEEIERLTQLQLEHIKAQDEGIYGGELEALKGAL</sequence>
<dbReference type="OrthoDB" id="5324651at2759"/>
<gene>
    <name evidence="2" type="ORF">EYC80_000839</name>
</gene>